<dbReference type="GO" id="GO:0005635">
    <property type="term" value="C:nuclear envelope"/>
    <property type="evidence" value="ECO:0007669"/>
    <property type="project" value="TreeGrafter"/>
</dbReference>
<dbReference type="PANTHER" id="PTHR10997">
    <property type="entry name" value="IMPORTIN-7, 8, 11"/>
    <property type="match status" value="1"/>
</dbReference>
<dbReference type="InterPro" id="IPR058669">
    <property type="entry name" value="TPR_IPO7/11-like"/>
</dbReference>
<dbReference type="Pfam" id="PF25758">
    <property type="entry name" value="TPR_IPO11"/>
    <property type="match status" value="1"/>
</dbReference>
<dbReference type="GO" id="GO:0006606">
    <property type="term" value="P:protein import into nucleus"/>
    <property type="evidence" value="ECO:0007669"/>
    <property type="project" value="TreeGrafter"/>
</dbReference>
<evidence type="ECO:0000313" key="11">
    <source>
        <dbReference type="Proteomes" id="UP001152320"/>
    </source>
</evidence>
<evidence type="ECO:0000256" key="8">
    <source>
        <dbReference type="SAM" id="MobiDB-lite"/>
    </source>
</evidence>
<accession>A0A9Q0YKE4</accession>
<evidence type="ECO:0000256" key="2">
    <source>
        <dbReference type="ARBA" id="ARBA00004496"/>
    </source>
</evidence>
<keyword evidence="4" id="KW-0813">Transport</keyword>
<feature type="domain" description="Importin N-terminal" evidence="9">
    <location>
        <begin position="9"/>
        <end position="59"/>
    </location>
</feature>
<dbReference type="OrthoDB" id="760868at2759"/>
<comment type="similarity">
    <text evidence="3">Belongs to the importin beta family.</text>
</comment>
<dbReference type="PROSITE" id="PS50166">
    <property type="entry name" value="IMPORTIN_B_NT"/>
    <property type="match status" value="1"/>
</dbReference>
<dbReference type="AlphaFoldDB" id="A0A9Q0YKE4"/>
<dbReference type="InterPro" id="IPR011989">
    <property type="entry name" value="ARM-like"/>
</dbReference>
<evidence type="ECO:0000256" key="7">
    <source>
        <dbReference type="ARBA" id="ARBA00023242"/>
    </source>
</evidence>
<gene>
    <name evidence="10" type="ORF">HOLleu_36650</name>
</gene>
<evidence type="ECO:0000259" key="9">
    <source>
        <dbReference type="PROSITE" id="PS50166"/>
    </source>
</evidence>
<comment type="caution">
    <text evidence="10">The sequence shown here is derived from an EMBL/GenBank/DDBJ whole genome shotgun (WGS) entry which is preliminary data.</text>
</comment>
<proteinExistence type="inferred from homology"/>
<feature type="compositionally biased region" description="Acidic residues" evidence="8">
    <location>
        <begin position="837"/>
        <end position="863"/>
    </location>
</feature>
<dbReference type="SUPFAM" id="SSF48371">
    <property type="entry name" value="ARM repeat"/>
    <property type="match status" value="1"/>
</dbReference>
<dbReference type="GO" id="GO:0031267">
    <property type="term" value="F:small GTPase binding"/>
    <property type="evidence" value="ECO:0007669"/>
    <property type="project" value="InterPro"/>
</dbReference>
<evidence type="ECO:0000256" key="3">
    <source>
        <dbReference type="ARBA" id="ARBA00007991"/>
    </source>
</evidence>
<dbReference type="Proteomes" id="UP001152320">
    <property type="component" value="Chromosome 19"/>
</dbReference>
<protein>
    <submittedName>
        <fullName evidence="10">Importin-7</fullName>
    </submittedName>
</protein>
<evidence type="ECO:0000256" key="6">
    <source>
        <dbReference type="ARBA" id="ARBA00022927"/>
    </source>
</evidence>
<organism evidence="10 11">
    <name type="scientific">Holothuria leucospilota</name>
    <name type="common">Black long sea cucumber</name>
    <name type="synonym">Mertensiothuria leucospilota</name>
    <dbReference type="NCBI Taxonomy" id="206669"/>
    <lineage>
        <taxon>Eukaryota</taxon>
        <taxon>Metazoa</taxon>
        <taxon>Echinodermata</taxon>
        <taxon>Eleutherozoa</taxon>
        <taxon>Echinozoa</taxon>
        <taxon>Holothuroidea</taxon>
        <taxon>Aspidochirotacea</taxon>
        <taxon>Aspidochirotida</taxon>
        <taxon>Holothuriidae</taxon>
        <taxon>Holothuria</taxon>
    </lineage>
</organism>
<comment type="subcellular location">
    <subcellularLocation>
        <location evidence="2">Cytoplasm</location>
    </subcellularLocation>
    <subcellularLocation>
        <location evidence="1">Nucleus</location>
    </subcellularLocation>
</comment>
<keyword evidence="5" id="KW-0963">Cytoplasm</keyword>
<evidence type="ECO:0000313" key="10">
    <source>
        <dbReference type="EMBL" id="KAJ8024039.1"/>
    </source>
</evidence>
<evidence type="ECO:0000256" key="5">
    <source>
        <dbReference type="ARBA" id="ARBA00022490"/>
    </source>
</evidence>
<keyword evidence="6" id="KW-0653">Protein transport</keyword>
<dbReference type="EMBL" id="JAIZAY010000019">
    <property type="protein sequence ID" value="KAJ8024039.1"/>
    <property type="molecule type" value="Genomic_DNA"/>
</dbReference>
<dbReference type="InterPro" id="IPR016024">
    <property type="entry name" value="ARM-type_fold"/>
</dbReference>
<dbReference type="Gene3D" id="1.25.10.10">
    <property type="entry name" value="Leucine-rich Repeat Variant"/>
    <property type="match status" value="1"/>
</dbReference>
<evidence type="ECO:0000256" key="4">
    <source>
        <dbReference type="ARBA" id="ARBA00022448"/>
    </source>
</evidence>
<dbReference type="GO" id="GO:0005829">
    <property type="term" value="C:cytosol"/>
    <property type="evidence" value="ECO:0007669"/>
    <property type="project" value="TreeGrafter"/>
</dbReference>
<feature type="region of interest" description="Disordered" evidence="8">
    <location>
        <begin position="834"/>
        <end position="863"/>
    </location>
</feature>
<dbReference type="InterPro" id="IPR001494">
    <property type="entry name" value="Importin-beta_N"/>
</dbReference>
<dbReference type="PANTHER" id="PTHR10997:SF18">
    <property type="entry name" value="D-IMPORTIN 7_RANBP7"/>
    <property type="match status" value="1"/>
</dbReference>
<name>A0A9Q0YKE4_HOLLE</name>
<keyword evidence="11" id="KW-1185">Reference proteome</keyword>
<keyword evidence="7" id="KW-0539">Nucleus</keyword>
<evidence type="ECO:0000256" key="1">
    <source>
        <dbReference type="ARBA" id="ARBA00004123"/>
    </source>
</evidence>
<dbReference type="Pfam" id="PF03810">
    <property type="entry name" value="IBN_N"/>
    <property type="match status" value="1"/>
</dbReference>
<sequence>MEEKHLFPVRQAGVIYLKNMVMQFWQQRDPESPIEQAPFCIHENDKAFIRENIIKAMINCPELIRVQLGVCLSTILKNDYPGKWGNVVEVMVQYLSMDDASVWYGALVAVHQLVKNYEYKKPEERGPLDKAMTTLLPLMYQRVVQLLPDASEPSILLQKLILKIFHALVQFHLSLDVIDRNTFSQWMAVFQTIAERPVPPETEQVDIEDRPELAWWKVKKWALHILARVFDRYGNPGSVVKQYVQFSDWYLKTFSDVILKTLLKILDQYRQNQYVSPRVLQQSLNYINTGLCHSVSWKILKPHMEGVIQGVLFPLMCYTDEDDALWTEDPYEYIKLKFDVFEDFISPVTAAQTVLHTSCKKRKEILPKTMAFCMQILQMQEVQPRQKDGAFHMIGTLAEILLKKKMYKDKMELMLVAHVFPEFQNPLGYMRARANWVLHTFSETNFKRDENLFAALNNTRECLINDKELPVRVEAAFALQALISDSEKAKEYVQPHVKDIIQALLVVIRETENDDLTNVMQKLIHIYEEVVAPIAVEITQHLAATFTQVVDSDDGADDKAMTAMGILNTIETLLMVVEDHKEIVLQLEAITLQVVAAVLQNHCLDFYEEVLSLIFSMTCTHVSPPLWQIFHMLYNTFEQDGFDYFIEMMPALHNFVTVDPAAFVSNPKNFEVIYNMCKEVLTSDADEDCQCHAAKLLEVVILQYKGQINQIIPAIVELVLVRLTREVKNTELRQMCLQVIIAVLYTDPVNLIQLLNTVKIPNTTEPITKQFVQQWLHDTDCFLGLHDRKMCVFGLCRLMSLQEKPEVVAENSKQLVPALLLLFNGLKRAYEFRASNEEEDDEDDDEDGDFDGDVLESDESDVEDQAADYLEQLEKLAAEVNDDDDDEYEAYEETALEGFNTVIDEEEYNEDEYITFKHTLQVIQASDPQWYQALTGHLTPEQQQEIQEVLVVADQRKAAAESKMIEKAGGYQFQTTSVPQTFNFGGSF</sequence>
<reference evidence="10" key="1">
    <citation type="submission" date="2021-10" db="EMBL/GenBank/DDBJ databases">
        <title>Tropical sea cucumber genome reveals ecological adaptation and Cuvierian tubules defense mechanism.</title>
        <authorList>
            <person name="Chen T."/>
        </authorList>
    </citation>
    <scope>NUCLEOTIDE SEQUENCE</scope>
    <source>
        <strain evidence="10">Nanhai2018</strain>
        <tissue evidence="10">Muscle</tissue>
    </source>
</reference>
<dbReference type="FunFam" id="1.25.10.10:FF:000053">
    <property type="entry name" value="Importin 7"/>
    <property type="match status" value="1"/>
</dbReference>